<evidence type="ECO:0000256" key="1">
    <source>
        <dbReference type="SAM" id="Phobius"/>
    </source>
</evidence>
<dbReference type="OrthoDB" id="1467832at2"/>
<reference evidence="3" key="1">
    <citation type="submission" date="2016-10" db="EMBL/GenBank/DDBJ databases">
        <authorList>
            <person name="Varghese N."/>
            <person name="Submissions S."/>
        </authorList>
    </citation>
    <scope>NUCLEOTIDE SEQUENCE [LARGE SCALE GENOMIC DNA]</scope>
    <source>
        <strain evidence="3">DSM 25030</strain>
    </source>
</reference>
<protein>
    <submittedName>
        <fullName evidence="2">Uncharacterized protein</fullName>
    </submittedName>
</protein>
<keyword evidence="1" id="KW-0812">Transmembrane</keyword>
<name>A0A1H2QME2_9FLAO</name>
<keyword evidence="1" id="KW-0472">Membrane</keyword>
<evidence type="ECO:0000313" key="3">
    <source>
        <dbReference type="Proteomes" id="UP000199592"/>
    </source>
</evidence>
<dbReference type="STRING" id="1073328.SAMN05216294_1637"/>
<organism evidence="2 3">
    <name type="scientific">Flagellimonas zhangzhouensis</name>
    <dbReference type="NCBI Taxonomy" id="1073328"/>
    <lineage>
        <taxon>Bacteria</taxon>
        <taxon>Pseudomonadati</taxon>
        <taxon>Bacteroidota</taxon>
        <taxon>Flavobacteriia</taxon>
        <taxon>Flavobacteriales</taxon>
        <taxon>Flavobacteriaceae</taxon>
        <taxon>Flagellimonas</taxon>
    </lineage>
</organism>
<gene>
    <name evidence="2" type="ORF">SAMN04487892_0288</name>
</gene>
<dbReference type="EMBL" id="FNMY01000001">
    <property type="protein sequence ID" value="SDW08301.1"/>
    <property type="molecule type" value="Genomic_DNA"/>
</dbReference>
<sequence length="115" mass="12879">MENSTTISMRHSRSEHKANGWNSIYKLAFREFKNKQLGYSTIAIIAQSCLGSAAAMLLLMGDLDMTLKMVLLFFITIFCMVFNGAVLAQLKPLYTFNLLILSVIFSSLVIIAHII</sequence>
<evidence type="ECO:0000313" key="2">
    <source>
        <dbReference type="EMBL" id="SDW08301.1"/>
    </source>
</evidence>
<proteinExistence type="predicted"/>
<dbReference type="AlphaFoldDB" id="A0A1H2QME2"/>
<dbReference type="Proteomes" id="UP000199592">
    <property type="component" value="Unassembled WGS sequence"/>
</dbReference>
<feature type="transmembrane region" description="Helical" evidence="1">
    <location>
        <begin position="94"/>
        <end position="114"/>
    </location>
</feature>
<keyword evidence="1" id="KW-1133">Transmembrane helix</keyword>
<keyword evidence="3" id="KW-1185">Reference proteome</keyword>
<accession>A0A1H2QME2</accession>
<feature type="transmembrane region" description="Helical" evidence="1">
    <location>
        <begin position="37"/>
        <end position="58"/>
    </location>
</feature>
<feature type="transmembrane region" description="Helical" evidence="1">
    <location>
        <begin position="70"/>
        <end position="88"/>
    </location>
</feature>